<feature type="transmembrane region" description="Helical" evidence="13">
    <location>
        <begin position="30"/>
        <end position="51"/>
    </location>
</feature>
<evidence type="ECO:0000256" key="5">
    <source>
        <dbReference type="ARBA" id="ARBA00022617"/>
    </source>
</evidence>
<dbReference type="InterPro" id="IPR052168">
    <property type="entry name" value="Cytochrome_b561_oxidase"/>
</dbReference>
<dbReference type="InterPro" id="IPR011577">
    <property type="entry name" value="Cyt_b561_bac/Ni-Hgenase"/>
</dbReference>
<evidence type="ECO:0000256" key="12">
    <source>
        <dbReference type="ARBA" id="ARBA00037975"/>
    </source>
</evidence>
<dbReference type="SUPFAM" id="SSF81342">
    <property type="entry name" value="Transmembrane di-heme cytochromes"/>
    <property type="match status" value="1"/>
</dbReference>
<evidence type="ECO:0000256" key="1">
    <source>
        <dbReference type="ARBA" id="ARBA00001970"/>
    </source>
</evidence>
<comment type="cofactor">
    <cofactor evidence="1">
        <name>heme b</name>
        <dbReference type="ChEBI" id="CHEBI:60344"/>
    </cofactor>
</comment>
<keyword evidence="7" id="KW-0479">Metal-binding</keyword>
<name>A0ABS7F656_9PROT</name>
<gene>
    <name evidence="15" type="ORF">K1J50_12435</name>
</gene>
<comment type="caution">
    <text evidence="15">The sequence shown here is derived from an EMBL/GenBank/DDBJ whole genome shotgun (WGS) entry which is preliminary data.</text>
</comment>
<keyword evidence="11 13" id="KW-0472">Membrane</keyword>
<evidence type="ECO:0000256" key="8">
    <source>
        <dbReference type="ARBA" id="ARBA00022982"/>
    </source>
</evidence>
<evidence type="ECO:0000256" key="6">
    <source>
        <dbReference type="ARBA" id="ARBA00022692"/>
    </source>
</evidence>
<sequence length="194" mass="20840">MDASEPARAASAAATGRAGTAARYTALARALHWLTAALILVVAVLGIWIVFFEPADTAFKLRLYNIHESTGLLIFALAVLRLLWRAGHPPPPITPPLPPLMALAAHLNHALLYAILLVQPIVGFLATNAWGFPLRWFGLFPVPSPIGKDEAIAPVLSAIHFGLAIALGALLLAHVAAALFHHLVRKDDTLRRML</sequence>
<evidence type="ECO:0000256" key="11">
    <source>
        <dbReference type="ARBA" id="ARBA00023136"/>
    </source>
</evidence>
<feature type="domain" description="Cytochrome b561 bacterial/Ni-hydrogenase" evidence="14">
    <location>
        <begin position="23"/>
        <end position="194"/>
    </location>
</feature>
<accession>A0ABS7F656</accession>
<comment type="similarity">
    <text evidence="12">Belongs to the cytochrome b561 family.</text>
</comment>
<evidence type="ECO:0000256" key="13">
    <source>
        <dbReference type="SAM" id="Phobius"/>
    </source>
</evidence>
<evidence type="ECO:0000313" key="16">
    <source>
        <dbReference type="Proteomes" id="UP001519924"/>
    </source>
</evidence>
<dbReference type="InterPro" id="IPR016174">
    <property type="entry name" value="Di-haem_cyt_TM"/>
</dbReference>
<feature type="transmembrane region" description="Helical" evidence="13">
    <location>
        <begin position="63"/>
        <end position="84"/>
    </location>
</feature>
<dbReference type="Gene3D" id="1.20.950.20">
    <property type="entry name" value="Transmembrane di-heme cytochromes, Chain C"/>
    <property type="match status" value="1"/>
</dbReference>
<evidence type="ECO:0000256" key="2">
    <source>
        <dbReference type="ARBA" id="ARBA00004651"/>
    </source>
</evidence>
<dbReference type="PANTHER" id="PTHR30529">
    <property type="entry name" value="CYTOCHROME B561"/>
    <property type="match status" value="1"/>
</dbReference>
<keyword evidence="8" id="KW-0249">Electron transport</keyword>
<reference evidence="15 16" key="1">
    <citation type="submission" date="2021-08" db="EMBL/GenBank/DDBJ databases">
        <title>Caldovatus sediminis gen. nov., sp. nov., a moderately thermophilic bacterium isolated from a hot spring.</title>
        <authorList>
            <person name="Hu C.-J."/>
            <person name="Li W.-J."/>
            <person name="Xian W.-D."/>
        </authorList>
    </citation>
    <scope>NUCLEOTIDE SEQUENCE [LARGE SCALE GENOMIC DNA]</scope>
    <source>
        <strain evidence="15 16">SYSU G05006</strain>
    </source>
</reference>
<dbReference type="Proteomes" id="UP001519924">
    <property type="component" value="Unassembled WGS sequence"/>
</dbReference>
<keyword evidence="10" id="KW-0408">Iron</keyword>
<feature type="transmembrane region" description="Helical" evidence="13">
    <location>
        <begin position="151"/>
        <end position="184"/>
    </location>
</feature>
<proteinExistence type="inferred from homology"/>
<keyword evidence="4" id="KW-1003">Cell membrane</keyword>
<dbReference type="PANTHER" id="PTHR30529:SF1">
    <property type="entry name" value="CYTOCHROME B561 HOMOLOG 2"/>
    <property type="match status" value="1"/>
</dbReference>
<keyword evidence="5" id="KW-0349">Heme</keyword>
<protein>
    <submittedName>
        <fullName evidence="15">Cytochrome b/b6 domain-containing protein</fullName>
    </submittedName>
</protein>
<evidence type="ECO:0000256" key="3">
    <source>
        <dbReference type="ARBA" id="ARBA00022448"/>
    </source>
</evidence>
<keyword evidence="6 13" id="KW-0812">Transmembrane</keyword>
<keyword evidence="9 13" id="KW-1133">Transmembrane helix</keyword>
<dbReference type="EMBL" id="JAHZUY010000035">
    <property type="protein sequence ID" value="MBW8270291.1"/>
    <property type="molecule type" value="Genomic_DNA"/>
</dbReference>
<evidence type="ECO:0000256" key="4">
    <source>
        <dbReference type="ARBA" id="ARBA00022475"/>
    </source>
</evidence>
<dbReference type="RefSeq" id="WP_220118033.1">
    <property type="nucleotide sequence ID" value="NZ_JAHZUY010000035.1"/>
</dbReference>
<keyword evidence="3" id="KW-0813">Transport</keyword>
<evidence type="ECO:0000256" key="10">
    <source>
        <dbReference type="ARBA" id="ARBA00023004"/>
    </source>
</evidence>
<evidence type="ECO:0000313" key="15">
    <source>
        <dbReference type="EMBL" id="MBW8270291.1"/>
    </source>
</evidence>
<evidence type="ECO:0000256" key="9">
    <source>
        <dbReference type="ARBA" id="ARBA00022989"/>
    </source>
</evidence>
<organism evidence="15 16">
    <name type="scientific">Caldovatus aquaticus</name>
    <dbReference type="NCBI Taxonomy" id="2865671"/>
    <lineage>
        <taxon>Bacteria</taxon>
        <taxon>Pseudomonadati</taxon>
        <taxon>Pseudomonadota</taxon>
        <taxon>Alphaproteobacteria</taxon>
        <taxon>Acetobacterales</taxon>
        <taxon>Roseomonadaceae</taxon>
        <taxon>Caldovatus</taxon>
    </lineage>
</organism>
<keyword evidence="16" id="KW-1185">Reference proteome</keyword>
<evidence type="ECO:0000256" key="7">
    <source>
        <dbReference type="ARBA" id="ARBA00022723"/>
    </source>
</evidence>
<dbReference type="Pfam" id="PF01292">
    <property type="entry name" value="Ni_hydr_CYTB"/>
    <property type="match status" value="1"/>
</dbReference>
<feature type="transmembrane region" description="Helical" evidence="13">
    <location>
        <begin position="110"/>
        <end position="131"/>
    </location>
</feature>
<evidence type="ECO:0000259" key="14">
    <source>
        <dbReference type="Pfam" id="PF01292"/>
    </source>
</evidence>
<comment type="subcellular location">
    <subcellularLocation>
        <location evidence="2">Cell membrane</location>
        <topology evidence="2">Multi-pass membrane protein</topology>
    </subcellularLocation>
</comment>